<dbReference type="PROSITE" id="PS51257">
    <property type="entry name" value="PROKAR_LIPOPROTEIN"/>
    <property type="match status" value="1"/>
</dbReference>
<evidence type="ECO:0000256" key="1">
    <source>
        <dbReference type="SAM" id="MobiDB-lite"/>
    </source>
</evidence>
<dbReference type="AlphaFoldDB" id="A0A851GF17"/>
<gene>
    <name evidence="2" type="ORF">HW115_01820</name>
</gene>
<accession>A0A851GF17</accession>
<dbReference type="RefSeq" id="WP_178930867.1">
    <property type="nucleotide sequence ID" value="NZ_JACBAZ010000001.1"/>
</dbReference>
<reference evidence="2 3" key="1">
    <citation type="submission" date="2020-07" db="EMBL/GenBank/DDBJ databases">
        <title>Roseicoccus Jingziensis gen. nov., sp. nov., isolated from coastal seawater.</title>
        <authorList>
            <person name="Feng X."/>
        </authorList>
    </citation>
    <scope>NUCLEOTIDE SEQUENCE [LARGE SCALE GENOMIC DNA]</scope>
    <source>
        <strain evidence="2 3">N1E253</strain>
    </source>
</reference>
<protein>
    <recommendedName>
        <fullName evidence="4">Lipoprotein</fullName>
    </recommendedName>
</protein>
<feature type="compositionally biased region" description="Polar residues" evidence="1">
    <location>
        <begin position="183"/>
        <end position="194"/>
    </location>
</feature>
<feature type="compositionally biased region" description="Basic and acidic residues" evidence="1">
    <location>
        <begin position="46"/>
        <end position="63"/>
    </location>
</feature>
<organism evidence="2 3">
    <name type="scientific">Oceaniferula marina</name>
    <dbReference type="NCBI Taxonomy" id="2748318"/>
    <lineage>
        <taxon>Bacteria</taxon>
        <taxon>Pseudomonadati</taxon>
        <taxon>Verrucomicrobiota</taxon>
        <taxon>Verrucomicrobiia</taxon>
        <taxon>Verrucomicrobiales</taxon>
        <taxon>Verrucomicrobiaceae</taxon>
        <taxon>Oceaniferula</taxon>
    </lineage>
</organism>
<feature type="compositionally biased region" description="Polar residues" evidence="1">
    <location>
        <begin position="152"/>
        <end position="162"/>
    </location>
</feature>
<evidence type="ECO:0008006" key="4">
    <source>
        <dbReference type="Google" id="ProtNLM"/>
    </source>
</evidence>
<proteinExistence type="predicted"/>
<name>A0A851GF17_9BACT</name>
<dbReference type="EMBL" id="JACBAZ010000001">
    <property type="protein sequence ID" value="NWK54331.1"/>
    <property type="molecule type" value="Genomic_DNA"/>
</dbReference>
<evidence type="ECO:0000313" key="3">
    <source>
        <dbReference type="Proteomes" id="UP000557872"/>
    </source>
</evidence>
<sequence length="194" mass="22399">MSDYRIIRTLAMAALLMLTSCESERTMTQKKVNKDPWGNELPFSVGKDEHGNPMMQSDKRSSFENKSSQIAANKDFSGKDYTSKSYRKKRWAGDKSYQAKQFNARGDTSKYKHEPWYVRKQSGEQSVQAADSKKKFSINPFRSKRATEQTARRTSTTENVQVSKRRQSYKQPDVTDWKDQRGLTIQDTNGMLGR</sequence>
<comment type="caution">
    <text evidence="2">The sequence shown here is derived from an EMBL/GenBank/DDBJ whole genome shotgun (WGS) entry which is preliminary data.</text>
</comment>
<feature type="region of interest" description="Disordered" evidence="1">
    <location>
        <begin position="122"/>
        <end position="194"/>
    </location>
</feature>
<evidence type="ECO:0000313" key="2">
    <source>
        <dbReference type="EMBL" id="NWK54331.1"/>
    </source>
</evidence>
<dbReference type="Proteomes" id="UP000557872">
    <property type="component" value="Unassembled WGS sequence"/>
</dbReference>
<keyword evidence="3" id="KW-1185">Reference proteome</keyword>
<feature type="region of interest" description="Disordered" evidence="1">
    <location>
        <begin position="28"/>
        <end position="81"/>
    </location>
</feature>